<keyword evidence="2" id="KW-1185">Reference proteome</keyword>
<proteinExistence type="predicted"/>
<evidence type="ECO:0000313" key="2">
    <source>
        <dbReference type="Proteomes" id="UP001055811"/>
    </source>
</evidence>
<name>A0ACB9GDS1_CICIN</name>
<dbReference type="EMBL" id="CM042010">
    <property type="protein sequence ID" value="KAI3781517.1"/>
    <property type="molecule type" value="Genomic_DNA"/>
</dbReference>
<evidence type="ECO:0000313" key="1">
    <source>
        <dbReference type="EMBL" id="KAI3781517.1"/>
    </source>
</evidence>
<organism evidence="1 2">
    <name type="scientific">Cichorium intybus</name>
    <name type="common">Chicory</name>
    <dbReference type="NCBI Taxonomy" id="13427"/>
    <lineage>
        <taxon>Eukaryota</taxon>
        <taxon>Viridiplantae</taxon>
        <taxon>Streptophyta</taxon>
        <taxon>Embryophyta</taxon>
        <taxon>Tracheophyta</taxon>
        <taxon>Spermatophyta</taxon>
        <taxon>Magnoliopsida</taxon>
        <taxon>eudicotyledons</taxon>
        <taxon>Gunneridae</taxon>
        <taxon>Pentapetalae</taxon>
        <taxon>asterids</taxon>
        <taxon>campanulids</taxon>
        <taxon>Asterales</taxon>
        <taxon>Asteraceae</taxon>
        <taxon>Cichorioideae</taxon>
        <taxon>Cichorieae</taxon>
        <taxon>Cichoriinae</taxon>
        <taxon>Cichorium</taxon>
    </lineage>
</organism>
<protein>
    <submittedName>
        <fullName evidence="1">Uncharacterized protein</fullName>
    </submittedName>
</protein>
<comment type="caution">
    <text evidence="1">The sequence shown here is derived from an EMBL/GenBank/DDBJ whole genome shotgun (WGS) entry which is preliminary data.</text>
</comment>
<gene>
    <name evidence="1" type="ORF">L2E82_11534</name>
</gene>
<dbReference type="Proteomes" id="UP001055811">
    <property type="component" value="Linkage Group LG02"/>
</dbReference>
<reference evidence="2" key="1">
    <citation type="journal article" date="2022" name="Mol. Ecol. Resour.">
        <title>The genomes of chicory, endive, great burdock and yacon provide insights into Asteraceae palaeo-polyploidization history and plant inulin production.</title>
        <authorList>
            <person name="Fan W."/>
            <person name="Wang S."/>
            <person name="Wang H."/>
            <person name="Wang A."/>
            <person name="Jiang F."/>
            <person name="Liu H."/>
            <person name="Zhao H."/>
            <person name="Xu D."/>
            <person name="Zhang Y."/>
        </authorList>
    </citation>
    <scope>NUCLEOTIDE SEQUENCE [LARGE SCALE GENOMIC DNA]</scope>
    <source>
        <strain evidence="2">cv. Punajuju</strain>
    </source>
</reference>
<accession>A0ACB9GDS1</accession>
<reference evidence="1 2" key="2">
    <citation type="journal article" date="2022" name="Mol. Ecol. Resour.">
        <title>The genomes of chicory, endive, great burdock and yacon provide insights into Asteraceae paleo-polyploidization history and plant inulin production.</title>
        <authorList>
            <person name="Fan W."/>
            <person name="Wang S."/>
            <person name="Wang H."/>
            <person name="Wang A."/>
            <person name="Jiang F."/>
            <person name="Liu H."/>
            <person name="Zhao H."/>
            <person name="Xu D."/>
            <person name="Zhang Y."/>
        </authorList>
    </citation>
    <scope>NUCLEOTIDE SEQUENCE [LARGE SCALE GENOMIC DNA]</scope>
    <source>
        <strain evidence="2">cv. Punajuju</strain>
        <tissue evidence="1">Leaves</tissue>
    </source>
</reference>
<sequence>MNLLIKSFCQSRRYLQSLFLFKKLLPISKPGISTFPSVLKSCSSLPSLDAGLMNHGYLIKCGVLNYCIDVRNGLLLMYVELGEFHNAYKLFDEMPVRSNNNVFDHIIHGLGTSGAYHDVVITFENMVKSSIIPNVHSLCHIIKACSNLNSTKQANFVHDYVNQNGFHNHVLITNSLISMYAKIGRLDLAQKVFQNMIQKDIVSWNSLITVYAKNQNSPQVFNLFLSLKQAKNPLPNVITFLALLSCVKEVSIGKSIHSHLIRTNLYSNFQIGTAIFNMYAKCERLDYARIVFEQINKTLVSWNALISAYKQKGYDKEAVDIYKRLLTEPDLKPDSFSFANVLPAYANLGNLKRIKSIHSMIIKHGLDMYQDVVLCTAILDAYGKCSDVKAAEFLFSCMRDPSTASWNAIISVYNMNNKIKNAMVVFQEMVRGKVLVDCITLVTVIQSCGQMGCLKKGNMIHKFVFSKGFCSYLIVGNALIDMYMRCGCVKSGEMVFDSMCVKNIVTWNTMIYGYMKVGCFFTGLKFFNHVQLEYKPDSVTVISLLQGSVAISGSFLEMVHGYILKFGLDYETQIMNILIDSYAKIGNVEKAQDLFARNDFKRDQSSWNIMIAAYGMNGQGSESCNIFTKMIENGYVPDPITFISLLSACSHCGLIEEGFKFFDLMVNKYKIQPTIEHLTCIIDMLGRANGLKEAYEMIKSGNYQKPVWGALLSACRNNMDMEIGELVRDKLSQMGCDSFEYYSLLSNLYSLNNKWDEVMEIRRVFGDMKKKPGLSSLNNETNDNRKRTTPFFSENTKWILPFSWPATTAITI</sequence>